<keyword evidence="16" id="KW-1185">Reference proteome</keyword>
<dbReference type="Pfam" id="PF00560">
    <property type="entry name" value="LRR_1"/>
    <property type="match status" value="13"/>
</dbReference>
<dbReference type="Proteomes" id="UP001341281">
    <property type="component" value="Chromosome 05"/>
</dbReference>
<sequence length="1548" mass="169059">MKPLPHPSCNRKTSRLAIPLFIPALVMILSLASLAKSCTDQDRSSLLQFVAALSDDGGLTGSWENDTDCCKWEGITCSSNQTVTDVSLASRGLQGRISPSLGNLTGLVRLNLSNNQLSGGIPMELLSSSSIIVLDISFNRLKGNLQELRSSTLRPLQILNVSSNLLTGLFPSTTWEVMKSLIALNASNNSFTGQMPAKFCISVPSLALLHLSYNQFSGRIPTGIGNCTMLISLTAGNNNLTGTIPDELFNLTLLEHLSFPNNQLEGSISSISKLTNLVSLDLGGNNLSGTIPVSIGELKRLEELHLDDNGMSGGLPSTLSNCTNLMIIDLKNNSFSGELSNVNFTKFRNLKTLDLLRNDFNGTIPDSIYACSNLTALRQSSNKLHGQLSERIGNLKSLAFLSLVESSISNITGALKILGKCRNLTTLFIGHNFFNEAMPEDDRIDGFENLQVLALNYCSLSGKIPCWLSKFTNLEVLLLYGNQLTGSVPDWINSLKFLFHINLSNNSLTGEIPTALVDMPMLKADKVAPKAFELPVYKSQQRQFRMPVSFSTTLDLGMNNFSGVIPEEIGQLKALISLYLNYNILTGPIPQSICNLANLEALDLSSNHLTGEIPTELNNLHFLSNFNISNNDLEGPIPNTGQISTFPSSSFEGNPKLCGPMLVCHCGSAEAIFSTKQTDDMAVKVIAAIAFGAFFCVGVLYDQMTMQPLQYSCNNRKTEMPHIPLLSVALVLLLFSASPASSCKEEERSSLLGFLDSLFQGSGLSASWQKDTNCCLWEGIICNVDGTVTDISLVSMGLEGHISPSLGNLTGLLKLNLSGNSLSSGLPKELLLSSSITVLDVSFNKLNGEFHELQSTPDSAMKVMNISSNLFTGYFPSTTLESMRNLAALNMSNNSFTGEIPSTICVDKPLFSVLDLSYNQFHGRIPPELGNCSSLTVIKAGQNQLSGTLPAELFNVTSLEHLSFPNNHLQGTLAPEHVGKLRNLIILDLGWNRLNGKIPNSIGQLKRLEELHLDNNNMSGELPPALSNCLNLTTITLNDNNFQGELRHVNFSTLSNLKFLDCRSNKFTGTVPESIYSCSNLIALRLSYNNLHGQFSSGINNLKSLRFLALSHNNFTNITNALQILSKSRALTLLAMGGNFKHETMPDYDKFYGFENLMCLAINQCSLYGHLPNWLAKLKNLRGLLLDNNKLSGPIPTWINSLDHLFYLDISNNNLTGDIPTALMEMPALMSTHSDPIILKFPIYLAPFLQYRATSGLPKMLNLGNNKLTGVIPPKFGGLQALATLNLSFNNLHGEIPQSIGNLTNLQRLHFLSEFNISSNDLEGAVPNGGQFSTFPDSSFSGNPKLCSPTLMHYCASTDAAPVSTISTGQYIDKVIFAMAFGMFFGVGVLYDQMLEKTSLLEFLARLSQDAGLAKLRVPRQALAGRWARQAMAASHRLLLMGMGRHRLQQERDDHQRLQGRISSSLGNLTGLEHLNLSYNFLSGGLPLELLSSRSIIVLDVGFNQSVETRMSCHLQLQPMDSLYRYSTFQATFLRGSLHPQHGRGCGI</sequence>
<evidence type="ECO:0000256" key="6">
    <source>
        <dbReference type="ARBA" id="ARBA00022729"/>
    </source>
</evidence>
<comment type="similarity">
    <text evidence="2">Belongs to the RLP family.</text>
</comment>
<dbReference type="InterPro" id="IPR001611">
    <property type="entry name" value="Leu-rich_rpt"/>
</dbReference>
<evidence type="ECO:0000256" key="2">
    <source>
        <dbReference type="ARBA" id="ARBA00009592"/>
    </source>
</evidence>
<dbReference type="Pfam" id="PF08263">
    <property type="entry name" value="LRRNT_2"/>
    <property type="match status" value="2"/>
</dbReference>
<keyword evidence="4" id="KW-0433">Leucine-rich repeat</keyword>
<feature type="signal peptide" evidence="12">
    <location>
        <begin position="1"/>
        <end position="37"/>
    </location>
</feature>
<dbReference type="FunFam" id="3.80.10.10:FF:000213">
    <property type="entry name" value="Tyrosine-sulfated glycopeptide receptor 1"/>
    <property type="match status" value="2"/>
</dbReference>
<dbReference type="FunFam" id="3.80.10.10:FF:000041">
    <property type="entry name" value="LRR receptor-like serine/threonine-protein kinase ERECTA"/>
    <property type="match status" value="1"/>
</dbReference>
<keyword evidence="6 12" id="KW-0732">Signal</keyword>
<evidence type="ECO:0000256" key="7">
    <source>
        <dbReference type="ARBA" id="ARBA00022737"/>
    </source>
</evidence>
<keyword evidence="5" id="KW-0812">Transmembrane</keyword>
<evidence type="ECO:0000256" key="11">
    <source>
        <dbReference type="ARBA" id="ARBA00023180"/>
    </source>
</evidence>
<keyword evidence="10" id="KW-0675">Receptor</keyword>
<dbReference type="InterPro" id="IPR055414">
    <property type="entry name" value="LRR_R13L4/SHOC2-like"/>
</dbReference>
<dbReference type="PRINTS" id="PR00019">
    <property type="entry name" value="LEURICHRPT"/>
</dbReference>
<dbReference type="PROSITE" id="PS51450">
    <property type="entry name" value="LRR"/>
    <property type="match status" value="2"/>
</dbReference>
<dbReference type="InterPro" id="IPR052595">
    <property type="entry name" value="LRRC69/RLP"/>
</dbReference>
<evidence type="ECO:0000313" key="16">
    <source>
        <dbReference type="Proteomes" id="UP001341281"/>
    </source>
</evidence>
<evidence type="ECO:0000256" key="12">
    <source>
        <dbReference type="SAM" id="SignalP"/>
    </source>
</evidence>
<evidence type="ECO:0000256" key="1">
    <source>
        <dbReference type="ARBA" id="ARBA00004251"/>
    </source>
</evidence>
<evidence type="ECO:0000259" key="14">
    <source>
        <dbReference type="Pfam" id="PF23598"/>
    </source>
</evidence>
<evidence type="ECO:0000256" key="10">
    <source>
        <dbReference type="ARBA" id="ARBA00023170"/>
    </source>
</evidence>
<dbReference type="FunFam" id="3.80.10.10:FF:000530">
    <property type="entry name" value="Receptor-like protein 2"/>
    <property type="match status" value="2"/>
</dbReference>
<evidence type="ECO:0008006" key="17">
    <source>
        <dbReference type="Google" id="ProtNLM"/>
    </source>
</evidence>
<dbReference type="Pfam" id="PF12799">
    <property type="entry name" value="LRR_4"/>
    <property type="match status" value="1"/>
</dbReference>
<protein>
    <recommendedName>
        <fullName evidence="17">Leucine-rich repeat-containing N-terminal plant-type domain-containing protein</fullName>
    </recommendedName>
</protein>
<comment type="subcellular location">
    <subcellularLocation>
        <location evidence="1">Cell membrane</location>
        <topology evidence="1">Single-pass type I membrane protein</topology>
    </subcellularLocation>
</comment>
<dbReference type="SMART" id="SM00365">
    <property type="entry name" value="LRR_SD22"/>
    <property type="match status" value="6"/>
</dbReference>
<dbReference type="Pfam" id="PF23598">
    <property type="entry name" value="LRR_14"/>
    <property type="match status" value="1"/>
</dbReference>
<feature type="chain" id="PRO_5042949920" description="Leucine-rich repeat-containing N-terminal plant-type domain-containing protein" evidence="12">
    <location>
        <begin position="38"/>
        <end position="1548"/>
    </location>
</feature>
<dbReference type="FunFam" id="3.80.10.10:FF:000383">
    <property type="entry name" value="Leucine-rich repeat receptor protein kinase EMS1"/>
    <property type="match status" value="1"/>
</dbReference>
<dbReference type="PANTHER" id="PTHR48057">
    <property type="entry name" value="LEUCINE-RICH REPEAT SERINE/THREONINE-PROTEIN KINASE 1"/>
    <property type="match status" value="1"/>
</dbReference>
<keyword evidence="11" id="KW-0325">Glycoprotein</keyword>
<dbReference type="PANTHER" id="PTHR48057:SF7">
    <property type="entry name" value="LEUCINE-RICH REPEAT SERINE_THREONINE-PROTEIN KINASE 1"/>
    <property type="match status" value="1"/>
</dbReference>
<keyword evidence="9" id="KW-0472">Membrane</keyword>
<accession>A0AAQ3TU32</accession>
<dbReference type="FunFam" id="3.80.10.10:FF:000403">
    <property type="entry name" value="Receptor-like protein 2"/>
    <property type="match status" value="2"/>
</dbReference>
<dbReference type="SMART" id="SM00369">
    <property type="entry name" value="LRR_TYP"/>
    <property type="match status" value="15"/>
</dbReference>
<evidence type="ECO:0000256" key="3">
    <source>
        <dbReference type="ARBA" id="ARBA00022475"/>
    </source>
</evidence>
<feature type="domain" description="Disease resistance R13L4/SHOC-2-like LRR" evidence="14">
    <location>
        <begin position="1053"/>
        <end position="1231"/>
    </location>
</feature>
<evidence type="ECO:0000313" key="15">
    <source>
        <dbReference type="EMBL" id="WVZ77840.1"/>
    </source>
</evidence>
<keyword evidence="3" id="KW-1003">Cell membrane</keyword>
<organism evidence="15 16">
    <name type="scientific">Paspalum notatum var. saurae</name>
    <dbReference type="NCBI Taxonomy" id="547442"/>
    <lineage>
        <taxon>Eukaryota</taxon>
        <taxon>Viridiplantae</taxon>
        <taxon>Streptophyta</taxon>
        <taxon>Embryophyta</taxon>
        <taxon>Tracheophyta</taxon>
        <taxon>Spermatophyta</taxon>
        <taxon>Magnoliopsida</taxon>
        <taxon>Liliopsida</taxon>
        <taxon>Poales</taxon>
        <taxon>Poaceae</taxon>
        <taxon>PACMAD clade</taxon>
        <taxon>Panicoideae</taxon>
        <taxon>Andropogonodae</taxon>
        <taxon>Paspaleae</taxon>
        <taxon>Paspalinae</taxon>
        <taxon>Paspalum</taxon>
    </lineage>
</organism>
<dbReference type="Pfam" id="PF13855">
    <property type="entry name" value="LRR_8"/>
    <property type="match status" value="1"/>
</dbReference>
<feature type="domain" description="Leucine-rich repeat-containing N-terminal plant-type" evidence="13">
    <location>
        <begin position="40"/>
        <end position="78"/>
    </location>
</feature>
<dbReference type="InterPro" id="IPR003591">
    <property type="entry name" value="Leu-rich_rpt_typical-subtyp"/>
</dbReference>
<keyword evidence="7" id="KW-0677">Repeat</keyword>
<dbReference type="EMBL" id="CP144749">
    <property type="protein sequence ID" value="WVZ77840.1"/>
    <property type="molecule type" value="Genomic_DNA"/>
</dbReference>
<dbReference type="SUPFAM" id="SSF52058">
    <property type="entry name" value="L domain-like"/>
    <property type="match status" value="6"/>
</dbReference>
<evidence type="ECO:0000256" key="5">
    <source>
        <dbReference type="ARBA" id="ARBA00022692"/>
    </source>
</evidence>
<feature type="domain" description="Leucine-rich repeat-containing N-terminal plant-type" evidence="13">
    <location>
        <begin position="746"/>
        <end position="783"/>
    </location>
</feature>
<evidence type="ECO:0000256" key="4">
    <source>
        <dbReference type="ARBA" id="ARBA00022614"/>
    </source>
</evidence>
<proteinExistence type="inferred from homology"/>
<evidence type="ECO:0000256" key="8">
    <source>
        <dbReference type="ARBA" id="ARBA00022989"/>
    </source>
</evidence>
<dbReference type="InterPro" id="IPR032675">
    <property type="entry name" value="LRR_dom_sf"/>
</dbReference>
<dbReference type="InterPro" id="IPR025875">
    <property type="entry name" value="Leu-rich_rpt_4"/>
</dbReference>
<keyword evidence="8" id="KW-1133">Transmembrane helix</keyword>
<dbReference type="GO" id="GO:0005886">
    <property type="term" value="C:plasma membrane"/>
    <property type="evidence" value="ECO:0007669"/>
    <property type="project" value="UniProtKB-SubCell"/>
</dbReference>
<reference evidence="15 16" key="1">
    <citation type="submission" date="2024-02" db="EMBL/GenBank/DDBJ databases">
        <title>High-quality chromosome-scale genome assembly of Pensacola bahiagrass (Paspalum notatum Flugge var. saurae).</title>
        <authorList>
            <person name="Vega J.M."/>
            <person name="Podio M."/>
            <person name="Orjuela J."/>
            <person name="Siena L.A."/>
            <person name="Pessino S.C."/>
            <person name="Combes M.C."/>
            <person name="Mariac C."/>
            <person name="Albertini E."/>
            <person name="Pupilli F."/>
            <person name="Ortiz J.P.A."/>
            <person name="Leblanc O."/>
        </authorList>
    </citation>
    <scope>NUCLEOTIDE SEQUENCE [LARGE SCALE GENOMIC DNA]</scope>
    <source>
        <strain evidence="15">R1</strain>
        <tissue evidence="15">Leaf</tissue>
    </source>
</reference>
<dbReference type="Gene3D" id="3.80.10.10">
    <property type="entry name" value="Ribonuclease Inhibitor"/>
    <property type="match status" value="9"/>
</dbReference>
<dbReference type="InterPro" id="IPR013210">
    <property type="entry name" value="LRR_N_plant-typ"/>
</dbReference>
<evidence type="ECO:0000256" key="9">
    <source>
        <dbReference type="ARBA" id="ARBA00023136"/>
    </source>
</evidence>
<evidence type="ECO:0000259" key="13">
    <source>
        <dbReference type="Pfam" id="PF08263"/>
    </source>
</evidence>
<gene>
    <name evidence="15" type="ORF">U9M48_025655</name>
</gene>
<name>A0AAQ3TU32_PASNO</name>